<dbReference type="Pfam" id="PF12222">
    <property type="entry name" value="PNGaseA"/>
    <property type="match status" value="1"/>
</dbReference>
<comment type="caution">
    <text evidence="3">The sequence shown here is derived from an EMBL/GenBank/DDBJ whole genome shotgun (WGS) entry which is preliminary data.</text>
</comment>
<dbReference type="AlphaFoldDB" id="A0A2P5HG05"/>
<dbReference type="InterPro" id="IPR056948">
    <property type="entry name" value="PNGaseA_N"/>
</dbReference>
<keyword evidence="1" id="KW-0732">Signal</keyword>
<feature type="chain" id="PRO_5015196863" evidence="1">
    <location>
        <begin position="18"/>
        <end position="660"/>
    </location>
</feature>
<keyword evidence="4" id="KW-1185">Reference proteome</keyword>
<dbReference type="Proteomes" id="UP000094444">
    <property type="component" value="Unassembled WGS sequence"/>
</dbReference>
<gene>
    <name evidence="3" type="ORF">DHEL01_v212423</name>
</gene>
<organism evidence="3 4">
    <name type="scientific">Diaporthe helianthi</name>
    <dbReference type="NCBI Taxonomy" id="158607"/>
    <lineage>
        <taxon>Eukaryota</taxon>
        <taxon>Fungi</taxon>
        <taxon>Dikarya</taxon>
        <taxon>Ascomycota</taxon>
        <taxon>Pezizomycotina</taxon>
        <taxon>Sordariomycetes</taxon>
        <taxon>Sordariomycetidae</taxon>
        <taxon>Diaporthales</taxon>
        <taxon>Diaporthaceae</taxon>
        <taxon>Diaporthe</taxon>
    </lineage>
</organism>
<feature type="signal peptide" evidence="1">
    <location>
        <begin position="1"/>
        <end position="17"/>
    </location>
</feature>
<protein>
    <submittedName>
        <fullName evidence="3">Peptide-N4-(N-acetyl-beta-glucosaminyl)asparagine amidase A</fullName>
    </submittedName>
</protein>
<sequence length="660" mass="71485">MLTFCILLLFGLAASSSSPAPRAATPHRHYERDTLLADERHLHRRQFPNESLVAQVFEVTPPVLGWDGQVVGAGRPVPFTGVETTVVTGSSDECKVTLAVRSFANSFNQPFVGQYTPPACLGDSNTAVMNLTVETIGRQFDRLSFIFLGDTELLRWSTAQPRRNGVTYTAIKDVSSFLPLWRQPQKVIFDLGNLLNENLSGIFNTTLEVTFFQAPGGLSSNANTIIPISRRVGLNESQPSVFNTGDVNATTIVTDFPRNARKAIFTIQSCGQIGEEFWWSNLPSSTALTFNATGNPSGGYSAYREIQLYIDDQLAGIQAPFPIIFTGGLNPAFWSPVVGIDVFDEKEAEIDITPFLPVLCDGAPHNFTLRVVGLDDGDNTSATLSTGVDSYWQLSGKVFVWTEDDASFITTGSAPVITTIDPVIKLTQTLTQNTTGANETLKYDVSVSRSIRIFSDIMTREGQINASWAQDVTTIVNGFIGDFGNTSSIQFKTTTTSSSARDETVEYSTSDSYPLVVNSTQYVLPNDTVRTDIILSRSKDTIRTVGGEDVFPSRLQVFSVLPATADIVPSIKKVSLSTSQDGHGVRLVFPGGGPQNGSYAEANLEQNMLLGGKVSGATRATELYFRDVSVRSDGTIVSDIERVAGSEVAPGRAGLRRPGP</sequence>
<evidence type="ECO:0000313" key="4">
    <source>
        <dbReference type="Proteomes" id="UP000094444"/>
    </source>
</evidence>
<dbReference type="EMBL" id="MAVT02002569">
    <property type="protein sequence ID" value="POS69182.1"/>
    <property type="molecule type" value="Genomic_DNA"/>
</dbReference>
<name>A0A2P5HG05_DIAHE</name>
<evidence type="ECO:0000256" key="1">
    <source>
        <dbReference type="SAM" id="SignalP"/>
    </source>
</evidence>
<evidence type="ECO:0000259" key="2">
    <source>
        <dbReference type="Pfam" id="PF12222"/>
    </source>
</evidence>
<dbReference type="InParanoid" id="A0A2P5HG05"/>
<accession>A0A2P5HG05</accession>
<dbReference type="OrthoDB" id="9971669at2759"/>
<dbReference type="Pfam" id="PF25156">
    <property type="entry name" value="PNGase_A_C"/>
    <property type="match status" value="1"/>
</dbReference>
<dbReference type="PANTHER" id="PTHR31104">
    <property type="entry name" value="PEPTIDE-N4-(N-ACETYL-BETA-GLUCOSAMINYL)ASPARAGINE AMIDASE A PROTEIN"/>
    <property type="match status" value="1"/>
</dbReference>
<dbReference type="InterPro" id="IPR021102">
    <property type="entry name" value="PNGase_A"/>
</dbReference>
<proteinExistence type="predicted"/>
<reference evidence="3" key="1">
    <citation type="submission" date="2017-09" db="EMBL/GenBank/DDBJ databases">
        <title>Polyketide synthases of a Diaporthe helianthi virulent isolate.</title>
        <authorList>
            <person name="Baroncelli R."/>
        </authorList>
    </citation>
    <scope>NUCLEOTIDE SEQUENCE [LARGE SCALE GENOMIC DNA]</scope>
    <source>
        <strain evidence="3">7/96</strain>
    </source>
</reference>
<feature type="domain" description="Peptide N-acetyl-beta-D-glucosaminyl asparaginase amidase A N-terminal" evidence="2">
    <location>
        <begin position="92"/>
        <end position="407"/>
    </location>
</feature>
<evidence type="ECO:0000313" key="3">
    <source>
        <dbReference type="EMBL" id="POS69182.1"/>
    </source>
</evidence>